<proteinExistence type="predicted"/>
<evidence type="ECO:0000313" key="2">
    <source>
        <dbReference type="Proteomes" id="UP000442695"/>
    </source>
</evidence>
<organism evidence="1 2">
    <name type="scientific">Pseudomonas putida</name>
    <name type="common">Arthrobacter siderocapsulatus</name>
    <dbReference type="NCBI Taxonomy" id="303"/>
    <lineage>
        <taxon>Bacteria</taxon>
        <taxon>Pseudomonadati</taxon>
        <taxon>Pseudomonadota</taxon>
        <taxon>Gammaproteobacteria</taxon>
        <taxon>Pseudomonadales</taxon>
        <taxon>Pseudomonadaceae</taxon>
        <taxon>Pseudomonas</taxon>
    </lineage>
</organism>
<evidence type="ECO:0000313" key="1">
    <source>
        <dbReference type="EMBL" id="KAF0255656.1"/>
    </source>
</evidence>
<gene>
    <name evidence="1" type="ORF">GN299_06085</name>
</gene>
<dbReference type="EMBL" id="WOWR01000005">
    <property type="protein sequence ID" value="KAF0255656.1"/>
    <property type="molecule type" value="Genomic_DNA"/>
</dbReference>
<comment type="caution">
    <text evidence="1">The sequence shown here is derived from an EMBL/GenBank/DDBJ whole genome shotgun (WGS) entry which is preliminary data.</text>
</comment>
<dbReference type="Proteomes" id="UP000442695">
    <property type="component" value="Unassembled WGS sequence"/>
</dbReference>
<reference evidence="1 2" key="1">
    <citation type="submission" date="2019-12" db="EMBL/GenBank/DDBJ databases">
        <authorList>
            <person name="Woiski C."/>
        </authorList>
    </citation>
    <scope>NUCLEOTIDE SEQUENCE [LARGE SCALE GENOMIC DNA]</scope>
    <source>
        <strain evidence="1 2">BOE100</strain>
    </source>
</reference>
<protein>
    <submittedName>
        <fullName evidence="1">Uncharacterized protein</fullName>
    </submittedName>
</protein>
<accession>A0A7V8EIV6</accession>
<name>A0A7V8EIV6_PSEPU</name>
<dbReference type="AlphaFoldDB" id="A0A7V8EIV6"/>
<sequence>MLYHVTPIVNLPSILMNGLQPKIGERSALQGESTENVYLFTSSDACETALMNWLGDEFEDLELAILEFEEGDIAGETSVGYELVCKTGIPARSIKRILDESFEPIDSYSQQDGCSV</sequence>
<dbReference type="RefSeq" id="WP_156858550.1">
    <property type="nucleotide sequence ID" value="NZ_WOWR01000005.1"/>
</dbReference>